<evidence type="ECO:0000313" key="2">
    <source>
        <dbReference type="EMBL" id="RID49696.1"/>
    </source>
</evidence>
<protein>
    <recommendedName>
        <fullName evidence="4">Myb-like domain-containing protein</fullName>
    </recommendedName>
</protein>
<evidence type="ECO:0008006" key="4">
    <source>
        <dbReference type="Google" id="ProtNLM"/>
    </source>
</evidence>
<organism evidence="2 3">
    <name type="scientific">Brassica campestris</name>
    <name type="common">Field mustard</name>
    <dbReference type="NCBI Taxonomy" id="3711"/>
    <lineage>
        <taxon>Eukaryota</taxon>
        <taxon>Viridiplantae</taxon>
        <taxon>Streptophyta</taxon>
        <taxon>Embryophyta</taxon>
        <taxon>Tracheophyta</taxon>
        <taxon>Spermatophyta</taxon>
        <taxon>Magnoliopsida</taxon>
        <taxon>eudicotyledons</taxon>
        <taxon>Gunneridae</taxon>
        <taxon>Pentapetalae</taxon>
        <taxon>rosids</taxon>
        <taxon>malvids</taxon>
        <taxon>Brassicales</taxon>
        <taxon>Brassicaceae</taxon>
        <taxon>Brassiceae</taxon>
        <taxon>Brassica</taxon>
    </lineage>
</organism>
<feature type="compositionally biased region" description="Basic and acidic residues" evidence="1">
    <location>
        <begin position="62"/>
        <end position="72"/>
    </location>
</feature>
<name>A0A397YG99_BRACM</name>
<dbReference type="AlphaFoldDB" id="A0A397YG99"/>
<reference evidence="2 3" key="1">
    <citation type="submission" date="2018-06" db="EMBL/GenBank/DDBJ databases">
        <title>WGS assembly of Brassica rapa FPsc.</title>
        <authorList>
            <person name="Bowman J."/>
            <person name="Kohchi T."/>
            <person name="Yamato K."/>
            <person name="Jenkins J."/>
            <person name="Shu S."/>
            <person name="Ishizaki K."/>
            <person name="Yamaoka S."/>
            <person name="Nishihama R."/>
            <person name="Nakamura Y."/>
            <person name="Berger F."/>
            <person name="Adam C."/>
            <person name="Aki S."/>
            <person name="Althoff F."/>
            <person name="Araki T."/>
            <person name="Arteaga-Vazquez M."/>
            <person name="Balasubrmanian S."/>
            <person name="Bauer D."/>
            <person name="Boehm C."/>
            <person name="Briginshaw L."/>
            <person name="Caballero-Perez J."/>
            <person name="Catarino B."/>
            <person name="Chen F."/>
            <person name="Chiyoda S."/>
            <person name="Chovatia M."/>
            <person name="Davies K."/>
            <person name="Delmans M."/>
            <person name="Demura T."/>
            <person name="Dierschke T."/>
            <person name="Dolan L."/>
            <person name="Dorantes-Acosta A."/>
            <person name="Eklund D."/>
            <person name="Florent S."/>
            <person name="Flores-Sandoval E."/>
            <person name="Fujiyama A."/>
            <person name="Fukuzawa H."/>
            <person name="Galik B."/>
            <person name="Grimanelli D."/>
            <person name="Grimwood J."/>
            <person name="Grossniklaus U."/>
            <person name="Hamada T."/>
            <person name="Haseloff J."/>
            <person name="Hetherington A."/>
            <person name="Higo A."/>
            <person name="Hirakawa Y."/>
            <person name="Hundley H."/>
            <person name="Ikeda Y."/>
            <person name="Inoue K."/>
            <person name="Inoue S."/>
            <person name="Ishida S."/>
            <person name="Jia Q."/>
            <person name="Kakita M."/>
            <person name="Kanazawa T."/>
            <person name="Kawai Y."/>
            <person name="Kawashima T."/>
            <person name="Kennedy M."/>
            <person name="Kinose K."/>
            <person name="Kinoshita T."/>
            <person name="Kohara Y."/>
            <person name="Koide E."/>
            <person name="Komatsu K."/>
            <person name="Kopischke S."/>
            <person name="Kubo M."/>
            <person name="Kyozuka J."/>
            <person name="Lagercrantz U."/>
            <person name="Lin S."/>
            <person name="Lindquist E."/>
            <person name="Lipzen A."/>
            <person name="Lu C."/>
            <person name="Luna E."/>
            <person name="Martienssen R."/>
            <person name="Minamino N."/>
            <person name="Mizutani M."/>
            <person name="Mizutani M."/>
            <person name="Mochizuki N."/>
            <person name="Monte I."/>
            <person name="Mosher R."/>
            <person name="Nagasaki H."/>
            <person name="Nakagami H."/>
            <person name="Naramoto S."/>
            <person name="Nishitani K."/>
            <person name="Ohtani M."/>
            <person name="Okamoto T."/>
            <person name="Okumura M."/>
            <person name="Phillips J."/>
            <person name="Pollak B."/>
            <person name="Reinders A."/>
            <person name="Roevekamp M."/>
            <person name="Sano R."/>
            <person name="Sawa S."/>
            <person name="Schmid M."/>
            <person name="Shirakawa M."/>
            <person name="Solano R."/>
            <person name="Spunde A."/>
            <person name="Suetsugu N."/>
            <person name="Sugano S."/>
            <person name="Sugiyama A."/>
            <person name="Sun R."/>
            <person name="Suzuki Y."/>
            <person name="Takenaka M."/>
            <person name="Takezawa D."/>
            <person name="Tomogane H."/>
            <person name="Tsuzuki M."/>
            <person name="Ueda T."/>
            <person name="Umeda M."/>
            <person name="Ward J."/>
            <person name="Watanabe Y."/>
            <person name="Yazaki K."/>
            <person name="Yokoyama R."/>
            <person name="Yoshitake Y."/>
            <person name="Yotsui I."/>
            <person name="Zachgo S."/>
            <person name="Schmutz J."/>
        </authorList>
    </citation>
    <scope>NUCLEOTIDE SEQUENCE [LARGE SCALE GENOMIC DNA]</scope>
    <source>
        <strain evidence="3">cv. B-3</strain>
    </source>
</reference>
<evidence type="ECO:0000313" key="3">
    <source>
        <dbReference type="Proteomes" id="UP000264353"/>
    </source>
</evidence>
<dbReference type="EMBL" id="CM010635">
    <property type="protein sequence ID" value="RID49696.1"/>
    <property type="molecule type" value="Genomic_DNA"/>
</dbReference>
<dbReference type="PANTHER" id="PTHR45023:SF13">
    <property type="entry name" value="PUTATIVE-RELATED"/>
    <property type="match status" value="1"/>
</dbReference>
<proteinExistence type="predicted"/>
<gene>
    <name evidence="2" type="ORF">BRARA_H00477</name>
</gene>
<feature type="region of interest" description="Disordered" evidence="1">
    <location>
        <begin position="50"/>
        <end position="79"/>
    </location>
</feature>
<evidence type="ECO:0000256" key="1">
    <source>
        <dbReference type="SAM" id="MobiDB-lite"/>
    </source>
</evidence>
<accession>A0A397YG99</accession>
<feature type="region of interest" description="Disordered" evidence="1">
    <location>
        <begin position="153"/>
        <end position="178"/>
    </location>
</feature>
<sequence>MPSSIPNYPSYYGSMMSYLPPRHHISSTSMGNEFVLNIRTTDCPEFSTQIGLGDTSGINEGAQKKNEEDSTHARRKSPKWSTSQKLVLISASCRNHYNYMNKKLSKWVGVYDNAKRKQQSGWSENDVLVKAQEIYSGSKNEYFNLISHENDTSDSNSIGSNSVGSNICPIGRDTSKKR</sequence>
<dbReference type="Proteomes" id="UP000264353">
    <property type="component" value="Chromosome A8"/>
</dbReference>
<dbReference type="PANTHER" id="PTHR45023">
    <property type="match status" value="1"/>
</dbReference>
<feature type="compositionally biased region" description="Low complexity" evidence="1">
    <location>
        <begin position="153"/>
        <end position="167"/>
    </location>
</feature>